<comment type="subcellular location">
    <subcellularLocation>
        <location evidence="2">Plastid</location>
        <location evidence="2">Chloroplast</location>
    </subcellularLocation>
</comment>
<feature type="binding site" evidence="8">
    <location>
        <position position="175"/>
    </location>
    <ligand>
        <name>chlorophyll a</name>
        <dbReference type="ChEBI" id="CHEBI:58416"/>
        <label>1</label>
    </ligand>
</feature>
<evidence type="ECO:0000256" key="5">
    <source>
        <dbReference type="ARBA" id="ARBA00022531"/>
    </source>
</evidence>
<feature type="binding site" evidence="8">
    <location>
        <position position="170"/>
    </location>
    <ligand>
        <name>chlorophyll a</name>
        <dbReference type="ChEBI" id="CHEBI:58416"/>
        <label>1</label>
    </ligand>
</feature>
<evidence type="ECO:0000256" key="7">
    <source>
        <dbReference type="ARBA" id="ARBA00023243"/>
    </source>
</evidence>
<proteinExistence type="inferred from homology"/>
<dbReference type="GO" id="GO:0016168">
    <property type="term" value="F:chlorophyll binding"/>
    <property type="evidence" value="ECO:0007669"/>
    <property type="project" value="UniProtKB-KW"/>
</dbReference>
<keyword evidence="5" id="KW-0602">Photosynthesis</keyword>
<feature type="binding site" evidence="8">
    <location>
        <position position="173"/>
    </location>
    <ligand>
        <name>chlorophyll a</name>
        <dbReference type="ChEBI" id="CHEBI:58416"/>
        <label>1</label>
    </ligand>
</feature>
<name>A0A7S1YZW0_9STRA</name>
<dbReference type="GO" id="GO:0016020">
    <property type="term" value="C:membrane"/>
    <property type="evidence" value="ECO:0007669"/>
    <property type="project" value="InterPro"/>
</dbReference>
<feature type="binding site" evidence="8">
    <location>
        <position position="46"/>
    </location>
    <ligand>
        <name>chlorophyll a</name>
        <dbReference type="ChEBI" id="CHEBI:58416"/>
        <label>1</label>
    </ligand>
</feature>
<feature type="binding site" description="axial binding residue" evidence="8">
    <location>
        <position position="73"/>
    </location>
    <ligand>
        <name>chlorophyll b</name>
        <dbReference type="ChEBI" id="CHEBI:61721"/>
        <label>1</label>
    </ligand>
    <ligandPart>
        <name>Mg</name>
        <dbReference type="ChEBI" id="CHEBI:25107"/>
    </ligandPart>
</feature>
<dbReference type="Gene3D" id="1.10.3460.10">
    <property type="entry name" value="Chlorophyll a/b binding protein domain"/>
    <property type="match status" value="1"/>
</dbReference>
<evidence type="ECO:0000256" key="9">
    <source>
        <dbReference type="SAM" id="SignalP"/>
    </source>
</evidence>
<evidence type="ECO:0000256" key="6">
    <source>
        <dbReference type="ARBA" id="ARBA00022640"/>
    </source>
</evidence>
<protein>
    <recommendedName>
        <fullName evidence="11">Plastid light harvesting protein</fullName>
    </recommendedName>
</protein>
<feature type="binding site" evidence="8">
    <location>
        <position position="71"/>
    </location>
    <ligand>
        <name>chlorophyll a</name>
        <dbReference type="ChEBI" id="CHEBI:58416"/>
        <label>1</label>
    </ligand>
</feature>
<dbReference type="SUPFAM" id="SSF103511">
    <property type="entry name" value="Chlorophyll a-b binding protein"/>
    <property type="match status" value="1"/>
</dbReference>
<feature type="chain" id="PRO_5030973781" description="Plastid light harvesting protein" evidence="9">
    <location>
        <begin position="16"/>
        <end position="200"/>
    </location>
</feature>
<dbReference type="InterPro" id="IPR022796">
    <property type="entry name" value="Chloroa_b-bind"/>
</dbReference>
<accession>A0A7S1YZW0</accession>
<gene>
    <name evidence="10" type="ORF">DBRI1063_LOCUS7748</name>
</gene>
<dbReference type="PANTHER" id="PTHR21649">
    <property type="entry name" value="CHLOROPHYLL A/B BINDING PROTEIN"/>
    <property type="match status" value="1"/>
</dbReference>
<evidence type="ECO:0000256" key="3">
    <source>
        <dbReference type="ARBA" id="ARBA00005933"/>
    </source>
</evidence>
<keyword evidence="6" id="KW-0934">Plastid</keyword>
<evidence type="ECO:0000256" key="1">
    <source>
        <dbReference type="ARBA" id="ARBA00004022"/>
    </source>
</evidence>
<dbReference type="AlphaFoldDB" id="A0A7S1YZW0"/>
<evidence type="ECO:0000256" key="2">
    <source>
        <dbReference type="ARBA" id="ARBA00004229"/>
    </source>
</evidence>
<dbReference type="EMBL" id="HBGN01012151">
    <property type="protein sequence ID" value="CAD9323827.1"/>
    <property type="molecule type" value="Transcribed_RNA"/>
</dbReference>
<keyword evidence="4" id="KW-0150">Chloroplast</keyword>
<evidence type="ECO:0000256" key="8">
    <source>
        <dbReference type="PIRSR" id="PIRSR601344-1"/>
    </source>
</evidence>
<dbReference type="GO" id="GO:0030076">
    <property type="term" value="C:light-harvesting complex"/>
    <property type="evidence" value="ECO:0007669"/>
    <property type="project" value="UniProtKB-KW"/>
</dbReference>
<evidence type="ECO:0000256" key="4">
    <source>
        <dbReference type="ARBA" id="ARBA00022528"/>
    </source>
</evidence>
<comment type="similarity">
    <text evidence="3">Belongs to the fucoxanthin chlorophyll protein family.</text>
</comment>
<keyword evidence="7" id="KW-0437">Light-harvesting polypeptide</keyword>
<evidence type="ECO:0000313" key="10">
    <source>
        <dbReference type="EMBL" id="CAD9323827.1"/>
    </source>
</evidence>
<organism evidence="10">
    <name type="scientific">Ditylum brightwellii</name>
    <dbReference type="NCBI Taxonomy" id="49249"/>
    <lineage>
        <taxon>Eukaryota</taxon>
        <taxon>Sar</taxon>
        <taxon>Stramenopiles</taxon>
        <taxon>Ochrophyta</taxon>
        <taxon>Bacillariophyta</taxon>
        <taxon>Mediophyceae</taxon>
        <taxon>Lithodesmiophycidae</taxon>
        <taxon>Lithodesmiales</taxon>
        <taxon>Lithodesmiaceae</taxon>
        <taxon>Ditylum</taxon>
    </lineage>
</organism>
<dbReference type="Pfam" id="PF00504">
    <property type="entry name" value="Chloroa_b-bind"/>
    <property type="match status" value="1"/>
</dbReference>
<dbReference type="GO" id="GO:0009507">
    <property type="term" value="C:chloroplast"/>
    <property type="evidence" value="ECO:0007669"/>
    <property type="project" value="UniProtKB-SubCell"/>
</dbReference>
<feature type="binding site" evidence="8">
    <location>
        <position position="68"/>
    </location>
    <ligand>
        <name>chlorophyll a</name>
        <dbReference type="ChEBI" id="CHEBI:58416"/>
        <label>1</label>
    </ligand>
</feature>
<keyword evidence="8" id="KW-0157">Chromophore</keyword>
<evidence type="ECO:0008006" key="11">
    <source>
        <dbReference type="Google" id="ProtNLM"/>
    </source>
</evidence>
<keyword evidence="9" id="KW-0732">Signal</keyword>
<reference evidence="10" key="1">
    <citation type="submission" date="2021-01" db="EMBL/GenBank/DDBJ databases">
        <authorList>
            <person name="Corre E."/>
            <person name="Pelletier E."/>
            <person name="Niang G."/>
            <person name="Scheremetjew M."/>
            <person name="Finn R."/>
            <person name="Kale V."/>
            <person name="Holt S."/>
            <person name="Cochrane G."/>
            <person name="Meng A."/>
            <person name="Brown T."/>
            <person name="Cohen L."/>
        </authorList>
    </citation>
    <scope>NUCLEOTIDE SEQUENCE</scope>
    <source>
        <strain evidence="10">Pop2</strain>
    </source>
</reference>
<dbReference type="GO" id="GO:0009765">
    <property type="term" value="P:photosynthesis, light harvesting"/>
    <property type="evidence" value="ECO:0007669"/>
    <property type="project" value="InterPro"/>
</dbReference>
<comment type="function">
    <text evidence="1">The light-harvesting complex (LHC) functions as a light receptor, it captures and delivers excitation energy to photosystems with which it is closely associated. Energy is transferred from the carotenoid and chlorophyll C (or B) to chlorophyll A and the photosynthetic reaction centers where it is used to synthesize ATP and reducing power.</text>
</comment>
<sequence>MKLAILSALVSCAAAFTGVAPAKSSTALEASKYAQELGAQVPLGYWDPLRVLSHVDNDEKFNFFREAEITHGRVAMLAMLGQLTVRAGFHFSGDFEGVAYADIPPGLAAFDVMPFGLKADIFATMAFLQCGVRNIEGTGNEFPGDYRNGWIDFGWDNFSDAEKLKKRAIELNNGRAAMMGITGLVVHEQLHTSMPIIGQL</sequence>
<dbReference type="InterPro" id="IPR001344">
    <property type="entry name" value="Chloro_AB-bd_pln"/>
</dbReference>
<keyword evidence="8" id="KW-0148">Chlorophyll</keyword>
<feature type="signal peptide" evidence="9">
    <location>
        <begin position="1"/>
        <end position="15"/>
    </location>
</feature>